<reference evidence="1 2" key="1">
    <citation type="submission" date="2016-10" db="EMBL/GenBank/DDBJ databases">
        <authorList>
            <person name="de Groot N.N."/>
        </authorList>
    </citation>
    <scope>NUCLEOTIDE SEQUENCE [LARGE SCALE GENOMIC DNA]</scope>
    <source>
        <strain evidence="1 2">DSM 28286</strain>
    </source>
</reference>
<dbReference type="STRING" id="1465490.SAMN05444277_101527"/>
<dbReference type="Pfam" id="PF04390">
    <property type="entry name" value="LptE"/>
    <property type="match status" value="1"/>
</dbReference>
<protein>
    <submittedName>
        <fullName evidence="1">Lipopolysaccharide-assembly</fullName>
    </submittedName>
</protein>
<dbReference type="GO" id="GO:0043165">
    <property type="term" value="P:Gram-negative-bacterium-type cell outer membrane assembly"/>
    <property type="evidence" value="ECO:0007669"/>
    <property type="project" value="InterPro"/>
</dbReference>
<name>A0A1I5S1M0_9BACT</name>
<accession>A0A1I5S1M0</accession>
<organism evidence="1 2">
    <name type="scientific">Parafilimonas terrae</name>
    <dbReference type="NCBI Taxonomy" id="1465490"/>
    <lineage>
        <taxon>Bacteria</taxon>
        <taxon>Pseudomonadati</taxon>
        <taxon>Bacteroidota</taxon>
        <taxon>Chitinophagia</taxon>
        <taxon>Chitinophagales</taxon>
        <taxon>Chitinophagaceae</taxon>
        <taxon>Parafilimonas</taxon>
    </lineage>
</organism>
<dbReference type="InterPro" id="IPR007485">
    <property type="entry name" value="LPS_assembly_LptE"/>
</dbReference>
<dbReference type="GO" id="GO:0019867">
    <property type="term" value="C:outer membrane"/>
    <property type="evidence" value="ECO:0007669"/>
    <property type="project" value="InterPro"/>
</dbReference>
<dbReference type="Proteomes" id="UP000199031">
    <property type="component" value="Unassembled WGS sequence"/>
</dbReference>
<dbReference type="AlphaFoldDB" id="A0A1I5S1M0"/>
<evidence type="ECO:0000313" key="2">
    <source>
        <dbReference type="Proteomes" id="UP000199031"/>
    </source>
</evidence>
<gene>
    <name evidence="1" type="ORF">SAMN05444277_101527</name>
</gene>
<keyword evidence="2" id="KW-1185">Reference proteome</keyword>
<evidence type="ECO:0000313" key="1">
    <source>
        <dbReference type="EMBL" id="SFP64451.1"/>
    </source>
</evidence>
<sequence>MILMNKRSTVNGQQSTVNRRRFSGYGLLTIVCGLLLLPSCGIYTFRDVSIDYSKFKTVKVGFLENKARYVNPQLSPKLTDNLKQKINNYTKLALVNGDDASYIITGYVSRYDVSLSAISNQTSAGNRLTVAANITVLNTVDNKTDNFTVSRDFDFSATQSLQQAEGQLLDDIITQLTDQIFNHIFSNW</sequence>
<proteinExistence type="predicted"/>
<dbReference type="EMBL" id="FOXQ01000001">
    <property type="protein sequence ID" value="SFP64451.1"/>
    <property type="molecule type" value="Genomic_DNA"/>
</dbReference>